<gene>
    <name evidence="3" type="ORF">ACFSJ0_40845</name>
</gene>
<dbReference type="InterPro" id="IPR012223">
    <property type="entry name" value="TEII"/>
</dbReference>
<reference evidence="4" key="1">
    <citation type="journal article" date="2019" name="Int. J. Syst. Evol. Microbiol.">
        <title>The Global Catalogue of Microorganisms (GCM) 10K type strain sequencing project: providing services to taxonomists for standard genome sequencing and annotation.</title>
        <authorList>
            <consortium name="The Broad Institute Genomics Platform"/>
            <consortium name="The Broad Institute Genome Sequencing Center for Infectious Disease"/>
            <person name="Wu L."/>
            <person name="Ma J."/>
        </authorList>
    </citation>
    <scope>NUCLEOTIDE SEQUENCE [LARGE SCALE GENOMIC DNA]</scope>
    <source>
        <strain evidence="4">CGMCC 1.15399</strain>
    </source>
</reference>
<sequence>MSDVVNTDETWIRRYHPSPEASSVLVCLPHAGGAASFYFPVSKMMPPSVEVLAIQLPGRQDRRGEPGVESIGELADRIVATLRPWTGLPVALFGHSMGATVAFEVARRLDRSGTAPLGLFASGRPAPSALRPAGAQRRSDEWLLAEVRKLGGTHAQVLGDDEFVRAILPALRSDYRALDTYRYLPGPRLSCPILALRGEEDPKVSLEEARAWGDHTAAGFELRTFPGDHFYLVEHAAEVIALVVDRMRGALEAFDQRV</sequence>
<feature type="domain" description="Thioesterase TesA-like" evidence="2">
    <location>
        <begin position="26"/>
        <end position="248"/>
    </location>
</feature>
<keyword evidence="1" id="KW-0378">Hydrolase</keyword>
<evidence type="ECO:0000313" key="4">
    <source>
        <dbReference type="Proteomes" id="UP001597097"/>
    </source>
</evidence>
<dbReference type="RefSeq" id="WP_219529763.1">
    <property type="nucleotide sequence ID" value="NZ_JAHKRM010000007.1"/>
</dbReference>
<dbReference type="EMBL" id="JBHUCM010000038">
    <property type="protein sequence ID" value="MFD1543449.1"/>
    <property type="molecule type" value="Genomic_DNA"/>
</dbReference>
<dbReference type="Pfam" id="PF00975">
    <property type="entry name" value="Thioesterase"/>
    <property type="match status" value="1"/>
</dbReference>
<evidence type="ECO:0000259" key="2">
    <source>
        <dbReference type="SMART" id="SM00824"/>
    </source>
</evidence>
<dbReference type="InterPro" id="IPR020802">
    <property type="entry name" value="TesA-like"/>
</dbReference>
<organism evidence="3 4">
    <name type="scientific">Nonomuraea guangzhouensis</name>
    <dbReference type="NCBI Taxonomy" id="1291555"/>
    <lineage>
        <taxon>Bacteria</taxon>
        <taxon>Bacillati</taxon>
        <taxon>Actinomycetota</taxon>
        <taxon>Actinomycetes</taxon>
        <taxon>Streptosporangiales</taxon>
        <taxon>Streptosporangiaceae</taxon>
        <taxon>Nonomuraea</taxon>
    </lineage>
</organism>
<dbReference type="Proteomes" id="UP001597097">
    <property type="component" value="Unassembled WGS sequence"/>
</dbReference>
<accession>A0ABW4GM41</accession>
<evidence type="ECO:0000256" key="1">
    <source>
        <dbReference type="ARBA" id="ARBA00022801"/>
    </source>
</evidence>
<dbReference type="PANTHER" id="PTHR11487">
    <property type="entry name" value="THIOESTERASE"/>
    <property type="match status" value="1"/>
</dbReference>
<protein>
    <submittedName>
        <fullName evidence="3">Thioesterase II family protein</fullName>
    </submittedName>
</protein>
<dbReference type="InterPro" id="IPR001031">
    <property type="entry name" value="Thioesterase"/>
</dbReference>
<keyword evidence="4" id="KW-1185">Reference proteome</keyword>
<dbReference type="PANTHER" id="PTHR11487:SF0">
    <property type="entry name" value="S-ACYL FATTY ACID SYNTHASE THIOESTERASE, MEDIUM CHAIN"/>
    <property type="match status" value="1"/>
</dbReference>
<name>A0ABW4GM41_9ACTN</name>
<evidence type="ECO:0000313" key="3">
    <source>
        <dbReference type="EMBL" id="MFD1543449.1"/>
    </source>
</evidence>
<dbReference type="SMART" id="SM00824">
    <property type="entry name" value="PKS_TE"/>
    <property type="match status" value="1"/>
</dbReference>
<comment type="caution">
    <text evidence="3">The sequence shown here is derived from an EMBL/GenBank/DDBJ whole genome shotgun (WGS) entry which is preliminary data.</text>
</comment>
<proteinExistence type="predicted"/>